<dbReference type="AlphaFoldDB" id="A0A644YT93"/>
<gene>
    <name evidence="2" type="ORF">SDC9_77654</name>
</gene>
<name>A0A644YT93_9ZZZZ</name>
<sequence length="304" mass="32146">MRGVLLECPEEQAGEEVGVRQEAVADDRVGRGAHHRSYERGGRSRIEVEPVGVRGEHLGDGRDEPLPLLQVRGAVMPVGPGSVGGGPVGGGAASGMAVVRMAVVRAVLGVVRAAGVAQRREQAAHPLPADHQDHDHLPEPLGQRQAPVDGQELPDVGRRVEGGTQRRLEQVLLGREDPEQGALGDAAGRSDLPGRHVRAGRDEQRDGRRDDGIATVLGGESGSTGHAPILVSEYSLIKSGWSAARTRRTVEVVCSAPPGRTGQAGAGREVRRGHLRHGLHAGGFAARDRPGLDAVRRALRPHRR</sequence>
<reference evidence="2" key="1">
    <citation type="submission" date="2019-08" db="EMBL/GenBank/DDBJ databases">
        <authorList>
            <person name="Kucharzyk K."/>
            <person name="Murdoch R.W."/>
            <person name="Higgins S."/>
            <person name="Loffler F."/>
        </authorList>
    </citation>
    <scope>NUCLEOTIDE SEQUENCE</scope>
</reference>
<feature type="compositionally biased region" description="Basic and acidic residues" evidence="1">
    <location>
        <begin position="155"/>
        <end position="178"/>
    </location>
</feature>
<organism evidence="2">
    <name type="scientific">bioreactor metagenome</name>
    <dbReference type="NCBI Taxonomy" id="1076179"/>
    <lineage>
        <taxon>unclassified sequences</taxon>
        <taxon>metagenomes</taxon>
        <taxon>ecological metagenomes</taxon>
    </lineage>
</organism>
<evidence type="ECO:0000256" key="1">
    <source>
        <dbReference type="SAM" id="MobiDB-lite"/>
    </source>
</evidence>
<feature type="compositionally biased region" description="Basic and acidic residues" evidence="1">
    <location>
        <begin position="121"/>
        <end position="138"/>
    </location>
</feature>
<comment type="caution">
    <text evidence="2">The sequence shown here is derived from an EMBL/GenBank/DDBJ whole genome shotgun (WGS) entry which is preliminary data.</text>
</comment>
<evidence type="ECO:0000313" key="2">
    <source>
        <dbReference type="EMBL" id="MPM31101.1"/>
    </source>
</evidence>
<feature type="region of interest" description="Disordered" evidence="1">
    <location>
        <begin position="121"/>
        <end position="220"/>
    </location>
</feature>
<protein>
    <submittedName>
        <fullName evidence="2">Uncharacterized protein</fullName>
    </submittedName>
</protein>
<feature type="compositionally biased region" description="Basic and acidic residues" evidence="1">
    <location>
        <begin position="199"/>
        <end position="212"/>
    </location>
</feature>
<dbReference type="EMBL" id="VSSQ01005980">
    <property type="protein sequence ID" value="MPM31101.1"/>
    <property type="molecule type" value="Genomic_DNA"/>
</dbReference>
<accession>A0A644YT93</accession>
<proteinExistence type="predicted"/>